<dbReference type="InterPro" id="IPR011701">
    <property type="entry name" value="MFS"/>
</dbReference>
<evidence type="ECO:0000256" key="1">
    <source>
        <dbReference type="ARBA" id="ARBA00004651"/>
    </source>
</evidence>
<feature type="transmembrane region" description="Helical" evidence="8">
    <location>
        <begin position="12"/>
        <end position="31"/>
    </location>
</feature>
<dbReference type="GO" id="GO:0022857">
    <property type="term" value="F:transmembrane transporter activity"/>
    <property type="evidence" value="ECO:0007669"/>
    <property type="project" value="InterPro"/>
</dbReference>
<reference evidence="11" key="1">
    <citation type="submission" date="2017-11" db="EMBL/GenBank/DDBJ databases">
        <title>Complete Genome Sequence of Kyrpidia sp. Strain EA-1, a thermophilic, hydrogen-oxidizing Bacterium, isolated from the Azores.</title>
        <authorList>
            <person name="Reiner J.E."/>
            <person name="Lapp C.J."/>
            <person name="Bunk B."/>
            <person name="Gescher J."/>
        </authorList>
    </citation>
    <scope>NUCLEOTIDE SEQUENCE [LARGE SCALE GENOMIC DNA]</scope>
    <source>
        <strain evidence="11">EA-1</strain>
    </source>
</reference>
<evidence type="ECO:0000256" key="3">
    <source>
        <dbReference type="ARBA" id="ARBA00022448"/>
    </source>
</evidence>
<feature type="transmembrane region" description="Helical" evidence="8">
    <location>
        <begin position="307"/>
        <end position="329"/>
    </location>
</feature>
<feature type="transmembrane region" description="Helical" evidence="8">
    <location>
        <begin position="133"/>
        <end position="152"/>
    </location>
</feature>
<keyword evidence="3" id="KW-0813">Transport</keyword>
<feature type="transmembrane region" description="Helical" evidence="8">
    <location>
        <begin position="164"/>
        <end position="185"/>
    </location>
</feature>
<keyword evidence="11" id="KW-1185">Reference proteome</keyword>
<dbReference type="CDD" id="cd17324">
    <property type="entry name" value="MFS_NepI_like"/>
    <property type="match status" value="1"/>
</dbReference>
<proteinExistence type="inferred from homology"/>
<dbReference type="PANTHER" id="PTHR43271">
    <property type="entry name" value="BLL2771 PROTEIN"/>
    <property type="match status" value="1"/>
</dbReference>
<dbReference type="PROSITE" id="PS50850">
    <property type="entry name" value="MFS"/>
    <property type="match status" value="1"/>
</dbReference>
<feature type="transmembrane region" description="Helical" evidence="8">
    <location>
        <begin position="217"/>
        <end position="238"/>
    </location>
</feature>
<keyword evidence="4" id="KW-1003">Cell membrane</keyword>
<evidence type="ECO:0000256" key="5">
    <source>
        <dbReference type="ARBA" id="ARBA00022692"/>
    </source>
</evidence>
<organism evidence="10 11">
    <name type="scientific">Kyrpidia spormannii</name>
    <dbReference type="NCBI Taxonomy" id="2055160"/>
    <lineage>
        <taxon>Bacteria</taxon>
        <taxon>Bacillati</taxon>
        <taxon>Bacillota</taxon>
        <taxon>Bacilli</taxon>
        <taxon>Bacillales</taxon>
        <taxon>Alicyclobacillaceae</taxon>
        <taxon>Kyrpidia</taxon>
    </lineage>
</organism>
<dbReference type="PANTHER" id="PTHR43271:SF1">
    <property type="entry name" value="INNER MEMBRANE TRANSPORT PROTEIN YNFM"/>
    <property type="match status" value="1"/>
</dbReference>
<gene>
    <name evidence="10" type="ORF">CVV65_14240</name>
</gene>
<feature type="transmembrane region" description="Helical" evidence="8">
    <location>
        <begin position="341"/>
        <end position="361"/>
    </location>
</feature>
<dbReference type="OrthoDB" id="63984at2"/>
<dbReference type="KEGG" id="kyr:CVV65_14240"/>
<comment type="subcellular location">
    <subcellularLocation>
        <location evidence="1">Cell membrane</location>
        <topology evidence="1">Multi-pass membrane protein</topology>
    </subcellularLocation>
</comment>
<evidence type="ECO:0000313" key="10">
    <source>
        <dbReference type="EMBL" id="ATY85938.1"/>
    </source>
</evidence>
<keyword evidence="7 8" id="KW-0472">Membrane</keyword>
<feature type="domain" description="Major facilitator superfamily (MFS) profile" evidence="9">
    <location>
        <begin position="14"/>
        <end position="393"/>
    </location>
</feature>
<sequence length="417" mass="43611">MPYLERGQKGFGRALAALFAGGFVTFAILYSTQPLLPVLSADFHVSPAVASLSVSLTTAILAIFMLLTSAWSEDRGRKSIMVASVLASSVLAILTALVPSFLSLLVLRAVVGATLAGLPAIAMAYVNEEFHPATLGIVMGMYVSGTSVGGMSGRILVGAMSDLWSWRGALAGLGVISLAASILFWRGLPASRHFTPKPGALRRLAPSLAAKLRDPGLLTLYGLGFVLMGGFVTLYNYLGYELMGPPYHLSQTWVGLIFLVYLSGTFSSTWMGRLADRHGRVKILWVGLGLSIAGALLTLAQPLGVKIAATALFTSGFFGSHAIASAWVGKRAKTEKAEASSLYLLFYYAGSSLAGVTGGFLWTRFGWPGVIGLIVGLLGVGLLLAGGLQHLERLTIAAAQGPQGSAGGQPVGAHRGR</sequence>
<dbReference type="InterPro" id="IPR036259">
    <property type="entry name" value="MFS_trans_sf"/>
</dbReference>
<dbReference type="RefSeq" id="WP_100668691.1">
    <property type="nucleotide sequence ID" value="NZ_CP024955.1"/>
</dbReference>
<evidence type="ECO:0000256" key="4">
    <source>
        <dbReference type="ARBA" id="ARBA00022475"/>
    </source>
</evidence>
<dbReference type="GO" id="GO:0005886">
    <property type="term" value="C:plasma membrane"/>
    <property type="evidence" value="ECO:0007669"/>
    <property type="project" value="UniProtKB-SubCell"/>
</dbReference>
<feature type="transmembrane region" description="Helical" evidence="8">
    <location>
        <begin position="367"/>
        <end position="388"/>
    </location>
</feature>
<dbReference type="InterPro" id="IPR020846">
    <property type="entry name" value="MFS_dom"/>
</dbReference>
<feature type="transmembrane region" description="Helical" evidence="8">
    <location>
        <begin position="43"/>
        <end position="67"/>
    </location>
</feature>
<keyword evidence="6 8" id="KW-1133">Transmembrane helix</keyword>
<accession>A0A2K8N9B7</accession>
<feature type="transmembrane region" description="Helical" evidence="8">
    <location>
        <begin position="250"/>
        <end position="271"/>
    </location>
</feature>
<protein>
    <submittedName>
        <fullName evidence="10">MFS transporter</fullName>
    </submittedName>
</protein>
<feature type="transmembrane region" description="Helical" evidence="8">
    <location>
        <begin position="79"/>
        <end position="99"/>
    </location>
</feature>
<evidence type="ECO:0000256" key="7">
    <source>
        <dbReference type="ARBA" id="ARBA00023136"/>
    </source>
</evidence>
<evidence type="ECO:0000256" key="8">
    <source>
        <dbReference type="SAM" id="Phobius"/>
    </source>
</evidence>
<evidence type="ECO:0000313" key="11">
    <source>
        <dbReference type="Proteomes" id="UP000231932"/>
    </source>
</evidence>
<dbReference type="AlphaFoldDB" id="A0A2K8N9B7"/>
<name>A0A2K8N9B7_9BACL</name>
<feature type="transmembrane region" description="Helical" evidence="8">
    <location>
        <begin position="283"/>
        <end position="301"/>
    </location>
</feature>
<dbReference type="Gene3D" id="1.20.1250.20">
    <property type="entry name" value="MFS general substrate transporter like domains"/>
    <property type="match status" value="1"/>
</dbReference>
<dbReference type="Pfam" id="PF07690">
    <property type="entry name" value="MFS_1"/>
    <property type="match status" value="1"/>
</dbReference>
<evidence type="ECO:0000259" key="9">
    <source>
        <dbReference type="PROSITE" id="PS50850"/>
    </source>
</evidence>
<dbReference type="SUPFAM" id="SSF103473">
    <property type="entry name" value="MFS general substrate transporter"/>
    <property type="match status" value="1"/>
</dbReference>
<dbReference type="EMBL" id="CP024955">
    <property type="protein sequence ID" value="ATY85938.1"/>
    <property type="molecule type" value="Genomic_DNA"/>
</dbReference>
<comment type="similarity">
    <text evidence="2">Belongs to the major facilitator superfamily.</text>
</comment>
<dbReference type="Proteomes" id="UP000231932">
    <property type="component" value="Chromosome"/>
</dbReference>
<feature type="transmembrane region" description="Helical" evidence="8">
    <location>
        <begin position="105"/>
        <end position="126"/>
    </location>
</feature>
<evidence type="ECO:0000256" key="6">
    <source>
        <dbReference type="ARBA" id="ARBA00022989"/>
    </source>
</evidence>
<keyword evidence="5 8" id="KW-0812">Transmembrane</keyword>
<evidence type="ECO:0000256" key="2">
    <source>
        <dbReference type="ARBA" id="ARBA00008335"/>
    </source>
</evidence>